<gene>
    <name evidence="2" type="ORF">PoB_000044400</name>
</gene>
<accession>A0AAV3XVH5</accession>
<evidence type="ECO:0000313" key="2">
    <source>
        <dbReference type="EMBL" id="GFN73938.1"/>
    </source>
</evidence>
<feature type="compositionally biased region" description="Polar residues" evidence="1">
    <location>
        <begin position="62"/>
        <end position="84"/>
    </location>
</feature>
<evidence type="ECO:0000313" key="3">
    <source>
        <dbReference type="Proteomes" id="UP000735302"/>
    </source>
</evidence>
<dbReference type="AlphaFoldDB" id="A0AAV3XVH5"/>
<dbReference type="Proteomes" id="UP000735302">
    <property type="component" value="Unassembled WGS sequence"/>
</dbReference>
<protein>
    <submittedName>
        <fullName evidence="2">Uncharacterized protein</fullName>
    </submittedName>
</protein>
<proteinExistence type="predicted"/>
<dbReference type="EMBL" id="BLXT01000055">
    <property type="protein sequence ID" value="GFN73938.1"/>
    <property type="molecule type" value="Genomic_DNA"/>
</dbReference>
<evidence type="ECO:0000256" key="1">
    <source>
        <dbReference type="SAM" id="MobiDB-lite"/>
    </source>
</evidence>
<comment type="caution">
    <text evidence="2">The sequence shown here is derived from an EMBL/GenBank/DDBJ whole genome shotgun (WGS) entry which is preliminary data.</text>
</comment>
<organism evidence="2 3">
    <name type="scientific">Plakobranchus ocellatus</name>
    <dbReference type="NCBI Taxonomy" id="259542"/>
    <lineage>
        <taxon>Eukaryota</taxon>
        <taxon>Metazoa</taxon>
        <taxon>Spiralia</taxon>
        <taxon>Lophotrochozoa</taxon>
        <taxon>Mollusca</taxon>
        <taxon>Gastropoda</taxon>
        <taxon>Heterobranchia</taxon>
        <taxon>Euthyneura</taxon>
        <taxon>Panpulmonata</taxon>
        <taxon>Sacoglossa</taxon>
        <taxon>Placobranchoidea</taxon>
        <taxon>Plakobranchidae</taxon>
        <taxon>Plakobranchus</taxon>
    </lineage>
</organism>
<keyword evidence="3" id="KW-1185">Reference proteome</keyword>
<reference evidence="2 3" key="1">
    <citation type="journal article" date="2021" name="Elife">
        <title>Chloroplast acquisition without the gene transfer in kleptoplastic sea slugs, Plakobranchus ocellatus.</title>
        <authorList>
            <person name="Maeda T."/>
            <person name="Takahashi S."/>
            <person name="Yoshida T."/>
            <person name="Shimamura S."/>
            <person name="Takaki Y."/>
            <person name="Nagai Y."/>
            <person name="Toyoda A."/>
            <person name="Suzuki Y."/>
            <person name="Arimoto A."/>
            <person name="Ishii H."/>
            <person name="Satoh N."/>
            <person name="Nishiyama T."/>
            <person name="Hasebe M."/>
            <person name="Maruyama T."/>
            <person name="Minagawa J."/>
            <person name="Obokata J."/>
            <person name="Shigenobu S."/>
        </authorList>
    </citation>
    <scope>NUCLEOTIDE SEQUENCE [LARGE SCALE GENOMIC DNA]</scope>
</reference>
<name>A0AAV3XVH5_9GAST</name>
<sequence length="84" mass="9206">MGLTPLSKMAAVGRERRFHKPCENGGVKGECLLWFFGPNMVPIIFASIHTHRILETEGNHTAILSGSTGNRKQSGRATRGEQSQ</sequence>
<feature type="region of interest" description="Disordered" evidence="1">
    <location>
        <begin position="60"/>
        <end position="84"/>
    </location>
</feature>